<reference evidence="1 2" key="1">
    <citation type="journal article" date="2021" name="Elife">
        <title>Chloroplast acquisition without the gene transfer in kleptoplastic sea slugs, Plakobranchus ocellatus.</title>
        <authorList>
            <person name="Maeda T."/>
            <person name="Takahashi S."/>
            <person name="Yoshida T."/>
            <person name="Shimamura S."/>
            <person name="Takaki Y."/>
            <person name="Nagai Y."/>
            <person name="Toyoda A."/>
            <person name="Suzuki Y."/>
            <person name="Arimoto A."/>
            <person name="Ishii H."/>
            <person name="Satoh N."/>
            <person name="Nishiyama T."/>
            <person name="Hasebe M."/>
            <person name="Maruyama T."/>
            <person name="Minagawa J."/>
            <person name="Obokata J."/>
            <person name="Shigenobu S."/>
        </authorList>
    </citation>
    <scope>NUCLEOTIDE SEQUENCE [LARGE SCALE GENOMIC DNA]</scope>
</reference>
<comment type="caution">
    <text evidence="1">The sequence shown here is derived from an EMBL/GenBank/DDBJ whole genome shotgun (WGS) entry which is preliminary data.</text>
</comment>
<keyword evidence="2" id="KW-1185">Reference proteome</keyword>
<accession>A0AAV4CFB1</accession>
<evidence type="ECO:0000313" key="2">
    <source>
        <dbReference type="Proteomes" id="UP000735302"/>
    </source>
</evidence>
<protein>
    <submittedName>
        <fullName evidence="1">Uncharacterized protein</fullName>
    </submittedName>
</protein>
<dbReference type="EMBL" id="BLXT01006392">
    <property type="protein sequence ID" value="GFO31510.1"/>
    <property type="molecule type" value="Genomic_DNA"/>
</dbReference>
<evidence type="ECO:0000313" key="1">
    <source>
        <dbReference type="EMBL" id="GFO31510.1"/>
    </source>
</evidence>
<proteinExistence type="predicted"/>
<sequence>MGTAIIILCFRNSNLDVDMAEASQQTSLKPVRPVIGKAFNVKVLPKKKFPPVEYTKPPWNDNVLIKTEANRCRNSNLDVDMAEASQQTSLKPVRPVIGKAFNVKVLPKKKFPPVEYTKPPWNDNVLIKTEANRCR</sequence>
<name>A0AAV4CFB1_9GAST</name>
<organism evidence="1 2">
    <name type="scientific">Plakobranchus ocellatus</name>
    <dbReference type="NCBI Taxonomy" id="259542"/>
    <lineage>
        <taxon>Eukaryota</taxon>
        <taxon>Metazoa</taxon>
        <taxon>Spiralia</taxon>
        <taxon>Lophotrochozoa</taxon>
        <taxon>Mollusca</taxon>
        <taxon>Gastropoda</taxon>
        <taxon>Heterobranchia</taxon>
        <taxon>Euthyneura</taxon>
        <taxon>Panpulmonata</taxon>
        <taxon>Sacoglossa</taxon>
        <taxon>Placobranchoidea</taxon>
        <taxon>Plakobranchidae</taxon>
        <taxon>Plakobranchus</taxon>
    </lineage>
</organism>
<gene>
    <name evidence="1" type="ORF">PoB_005801500</name>
</gene>
<dbReference type="AlphaFoldDB" id="A0AAV4CFB1"/>
<dbReference type="Proteomes" id="UP000735302">
    <property type="component" value="Unassembled WGS sequence"/>
</dbReference>